<keyword evidence="3" id="KW-1185">Reference proteome</keyword>
<dbReference type="RefSeq" id="WP_311401557.1">
    <property type="nucleotide sequence ID" value="NZ_JAVRBG010000007.1"/>
</dbReference>
<keyword evidence="1" id="KW-0812">Transmembrane</keyword>
<dbReference type="Proteomes" id="UP001182991">
    <property type="component" value="Unassembled WGS sequence"/>
</dbReference>
<reference evidence="3" key="1">
    <citation type="submission" date="2023-07" db="EMBL/GenBank/DDBJ databases">
        <title>Isolating and identifying novel microbial strains from the Mariana Trench.</title>
        <authorList>
            <person name="Fu H."/>
        </authorList>
    </citation>
    <scope>NUCLEOTIDE SEQUENCE [LARGE SCALE GENOMIC DNA]</scope>
    <source>
        <strain evidence="3">T-y2</strain>
    </source>
</reference>
<feature type="transmembrane region" description="Helical" evidence="1">
    <location>
        <begin position="75"/>
        <end position="95"/>
    </location>
</feature>
<organism evidence="2 3">
    <name type="scientific">Mesonia ostreae</name>
    <dbReference type="NCBI Taxonomy" id="861110"/>
    <lineage>
        <taxon>Bacteria</taxon>
        <taxon>Pseudomonadati</taxon>
        <taxon>Bacteroidota</taxon>
        <taxon>Flavobacteriia</taxon>
        <taxon>Flavobacteriales</taxon>
        <taxon>Flavobacteriaceae</taxon>
        <taxon>Mesonia</taxon>
    </lineage>
</organism>
<comment type="caution">
    <text evidence="2">The sequence shown here is derived from an EMBL/GenBank/DDBJ whole genome shotgun (WGS) entry which is preliminary data.</text>
</comment>
<keyword evidence="1" id="KW-1133">Transmembrane helix</keyword>
<gene>
    <name evidence="2" type="ORF">RLT85_08255</name>
</gene>
<feature type="transmembrane region" description="Helical" evidence="1">
    <location>
        <begin position="107"/>
        <end position="129"/>
    </location>
</feature>
<proteinExistence type="predicted"/>
<evidence type="ECO:0000256" key="1">
    <source>
        <dbReference type="SAM" id="Phobius"/>
    </source>
</evidence>
<accession>A0ABU2KIX1</accession>
<evidence type="ECO:0000313" key="2">
    <source>
        <dbReference type="EMBL" id="MDT0294624.1"/>
    </source>
</evidence>
<feature type="transmembrane region" description="Helical" evidence="1">
    <location>
        <begin position="12"/>
        <end position="30"/>
    </location>
</feature>
<feature type="transmembrane region" description="Helical" evidence="1">
    <location>
        <begin position="42"/>
        <end position="63"/>
    </location>
</feature>
<evidence type="ECO:0000313" key="3">
    <source>
        <dbReference type="Proteomes" id="UP001182991"/>
    </source>
</evidence>
<dbReference type="EMBL" id="JAVRBG010000007">
    <property type="protein sequence ID" value="MDT0294624.1"/>
    <property type="molecule type" value="Genomic_DNA"/>
</dbReference>
<evidence type="ECO:0008006" key="4">
    <source>
        <dbReference type="Google" id="ProtNLM"/>
    </source>
</evidence>
<sequence length="132" mass="15572">MITNKLSIIQFSKYLVSFSLVFCLLQYLLVEQILKEQPYYSTFIIYGFLFVVTLGIYAALLFIHKSFKENTGFAFMGLSLFKMFLSVLFLLPVILYEDEQGNLLLDIFTFFIPYFLYLLFETIFAVRLLQDK</sequence>
<name>A0ABU2KIX1_9FLAO</name>
<protein>
    <recommendedName>
        <fullName evidence="4">ATP synthase protein I</fullName>
    </recommendedName>
</protein>
<keyword evidence="1" id="KW-0472">Membrane</keyword>